<evidence type="ECO:0000256" key="1">
    <source>
        <dbReference type="SAM" id="MobiDB-lite"/>
    </source>
</evidence>
<accession>A0A554N9D8</accession>
<evidence type="ECO:0000313" key="2">
    <source>
        <dbReference type="EMBL" id="TSD13580.1"/>
    </source>
</evidence>
<reference evidence="2 3" key="1">
    <citation type="submission" date="2018-06" db="EMBL/GenBank/DDBJ databases">
        <title>Natronomonas sp. F16-60 a new haloarchaeon isolated from a solar saltern of Isla Cristina, Huelva, Spain.</title>
        <authorList>
            <person name="Duran-Viseras A."/>
            <person name="Sanchez-Porro C."/>
            <person name="Ventosa A."/>
        </authorList>
    </citation>
    <scope>NUCLEOTIDE SEQUENCE [LARGE SCALE GENOMIC DNA]</scope>
    <source>
        <strain evidence="2 3">F16-60</strain>
    </source>
</reference>
<proteinExistence type="predicted"/>
<dbReference type="GO" id="GO:0043571">
    <property type="term" value="P:maintenance of CRISPR repeat elements"/>
    <property type="evidence" value="ECO:0007669"/>
    <property type="project" value="InterPro"/>
</dbReference>
<dbReference type="InterPro" id="IPR013419">
    <property type="entry name" value="CRISPR-assoc_prot_Cas7/Csh2"/>
</dbReference>
<dbReference type="Proteomes" id="UP000319894">
    <property type="component" value="Unassembled WGS sequence"/>
</dbReference>
<dbReference type="InParanoid" id="A0A554N9D8"/>
<keyword evidence="3" id="KW-1185">Reference proteome</keyword>
<feature type="compositionally biased region" description="Basic and acidic residues" evidence="1">
    <location>
        <begin position="29"/>
        <end position="38"/>
    </location>
</feature>
<dbReference type="RefSeq" id="WP_144262449.1">
    <property type="nucleotide sequence ID" value="NZ_QMDX01000007.1"/>
</dbReference>
<dbReference type="EMBL" id="QMDX01000007">
    <property type="protein sequence ID" value="TSD13580.1"/>
    <property type="molecule type" value="Genomic_DNA"/>
</dbReference>
<dbReference type="NCBIfam" id="TIGR02590">
    <property type="entry name" value="cas_Csh2"/>
    <property type="match status" value="1"/>
</dbReference>
<dbReference type="Pfam" id="PF05107">
    <property type="entry name" value="Cas_Cas7"/>
    <property type="match status" value="1"/>
</dbReference>
<feature type="region of interest" description="Disordered" evidence="1">
    <location>
        <begin position="18"/>
        <end position="40"/>
    </location>
</feature>
<name>A0A554N9D8_9EURY</name>
<dbReference type="OrthoDB" id="42298at2157"/>
<dbReference type="AlphaFoldDB" id="A0A554N9D8"/>
<protein>
    <submittedName>
        <fullName evidence="2">Type I-B CRISPR-associated protein Cas7/Csh2</fullName>
    </submittedName>
</protein>
<gene>
    <name evidence="2" type="primary">cas7b</name>
    <name evidence="2" type="ORF">DP107_12275</name>
</gene>
<sequence>MSQTNEIPRSEILFLTDAQDCNPNGNPMNDDRPRRDPETGQAIITDVRLKRYLRDQLADDGYDIYVKKMGGRSYGRTTLATDVLGDISDADDLDDIEDVGAAFLDAATDVRYFGATLSFNSSDDEEEEELRTALAGAFPNNYQGPVQFLPARSLNAVEENEEYDSLTSVISTGDDNRQGGFGLDDKRIVYGIFPFYGLVDGESAKDTHLSPRDVERLDTLCWRSIKNQTTSRSKVGQAPRLYLRVEYEDEHYHMGDLQNLVTLDEERSADAPRSVVNVTVDLTALVEALHDESDRIDTVHAIGNRNLSVVCDGTEHSADAIESVIQHDDYAVHAIDPYEERDLAE</sequence>
<dbReference type="InterPro" id="IPR006482">
    <property type="entry name" value="Cas7_Csh2/Csh2"/>
</dbReference>
<evidence type="ECO:0000313" key="3">
    <source>
        <dbReference type="Proteomes" id="UP000319894"/>
    </source>
</evidence>
<comment type="caution">
    <text evidence="2">The sequence shown here is derived from an EMBL/GenBank/DDBJ whole genome shotgun (WGS) entry which is preliminary data.</text>
</comment>
<organism evidence="2 3">
    <name type="scientific">Haloglomus irregulare</name>
    <dbReference type="NCBI Taxonomy" id="2234134"/>
    <lineage>
        <taxon>Archaea</taxon>
        <taxon>Methanobacteriati</taxon>
        <taxon>Methanobacteriota</taxon>
        <taxon>Stenosarchaea group</taxon>
        <taxon>Halobacteria</taxon>
        <taxon>Halobacteriales</taxon>
        <taxon>Natronomonadaceae</taxon>
        <taxon>Haloglomus</taxon>
    </lineage>
</organism>